<dbReference type="PROSITE" id="PS50829">
    <property type="entry name" value="GYF"/>
    <property type="match status" value="1"/>
</dbReference>
<feature type="domain" description="DM2" evidence="11">
    <location>
        <begin position="667"/>
        <end position="750"/>
    </location>
</feature>
<dbReference type="EMBL" id="JARAOO010000013">
    <property type="protein sequence ID" value="KAJ7946707.1"/>
    <property type="molecule type" value="Genomic_DNA"/>
</dbReference>
<dbReference type="InterPro" id="IPR019787">
    <property type="entry name" value="Znf_PHD-finger"/>
</dbReference>
<feature type="compositionally biased region" description="Acidic residues" evidence="6">
    <location>
        <begin position="42"/>
        <end position="54"/>
    </location>
</feature>
<evidence type="ECO:0000256" key="3">
    <source>
        <dbReference type="ARBA" id="ARBA00022833"/>
    </source>
</evidence>
<feature type="region of interest" description="Disordered" evidence="6">
    <location>
        <begin position="1387"/>
        <end position="1411"/>
    </location>
</feature>
<dbReference type="InterPro" id="IPR013083">
    <property type="entry name" value="Znf_RING/FYVE/PHD"/>
</dbReference>
<dbReference type="Gene3D" id="3.30.1490.40">
    <property type="match status" value="1"/>
</dbReference>
<keyword evidence="13" id="KW-1185">Reference proteome</keyword>
<dbReference type="InterPro" id="IPR011011">
    <property type="entry name" value="Znf_FYVE_PHD"/>
</dbReference>
<dbReference type="InterPro" id="IPR004343">
    <property type="entry name" value="Plus-3_dom"/>
</dbReference>
<dbReference type="SMART" id="SM00151">
    <property type="entry name" value="SWIB"/>
    <property type="match status" value="1"/>
</dbReference>
<dbReference type="SUPFAM" id="SSF55277">
    <property type="entry name" value="GYF domain"/>
    <property type="match status" value="1"/>
</dbReference>
<dbReference type="Pfam" id="PF02213">
    <property type="entry name" value="GYF"/>
    <property type="match status" value="1"/>
</dbReference>
<feature type="region of interest" description="Disordered" evidence="6">
    <location>
        <begin position="1656"/>
        <end position="1745"/>
    </location>
</feature>
<dbReference type="SMART" id="SM00249">
    <property type="entry name" value="PHD"/>
    <property type="match status" value="1"/>
</dbReference>
<dbReference type="GO" id="GO:0008270">
    <property type="term" value="F:zinc ion binding"/>
    <property type="evidence" value="ECO:0007669"/>
    <property type="project" value="UniProtKB-KW"/>
</dbReference>
<accession>A0AAD7P949</accession>
<dbReference type="SMART" id="SM00719">
    <property type="entry name" value="Plus3"/>
    <property type="match status" value="1"/>
</dbReference>
<dbReference type="PANTHER" id="PTHR46695:SF5">
    <property type="entry name" value="RNA POLYMERASE-ASSOCIATED PROTEIN RTF1 HOMOLOG"/>
    <property type="match status" value="1"/>
</dbReference>
<feature type="region of interest" description="Disordered" evidence="6">
    <location>
        <begin position="775"/>
        <end position="798"/>
    </location>
</feature>
<feature type="compositionally biased region" description="Basic and acidic residues" evidence="6">
    <location>
        <begin position="1014"/>
        <end position="1023"/>
    </location>
</feature>
<dbReference type="Pfam" id="PF03126">
    <property type="entry name" value="Plus-3"/>
    <property type="match status" value="1"/>
</dbReference>
<reference evidence="12" key="1">
    <citation type="journal article" date="2023" name="Science">
        <title>Elucidation of the pathway for biosynthesis of saponin adjuvants from the soapbark tree.</title>
        <authorList>
            <person name="Reed J."/>
            <person name="Orme A."/>
            <person name="El-Demerdash A."/>
            <person name="Owen C."/>
            <person name="Martin L.B.B."/>
            <person name="Misra R.C."/>
            <person name="Kikuchi S."/>
            <person name="Rejzek M."/>
            <person name="Martin A.C."/>
            <person name="Harkess A."/>
            <person name="Leebens-Mack J."/>
            <person name="Louveau T."/>
            <person name="Stephenson M.J."/>
            <person name="Osbourn A."/>
        </authorList>
    </citation>
    <scope>NUCLEOTIDE SEQUENCE</scope>
    <source>
        <strain evidence="12">S10</strain>
    </source>
</reference>
<protein>
    <submittedName>
        <fullName evidence="12">Zinc finger CCCH domain-containing protein 19</fullName>
    </submittedName>
</protein>
<dbReference type="PROSITE" id="PS51360">
    <property type="entry name" value="PLUS3"/>
    <property type="match status" value="1"/>
</dbReference>
<dbReference type="SUPFAM" id="SSF57903">
    <property type="entry name" value="FYVE/PHD zinc finger"/>
    <property type="match status" value="1"/>
</dbReference>
<evidence type="ECO:0000259" key="7">
    <source>
        <dbReference type="PROSITE" id="PS50016"/>
    </source>
</evidence>
<feature type="compositionally biased region" description="Basic and acidic residues" evidence="6">
    <location>
        <begin position="60"/>
        <end position="86"/>
    </location>
</feature>
<dbReference type="InterPro" id="IPR000571">
    <property type="entry name" value="Znf_CCCH"/>
</dbReference>
<dbReference type="CDD" id="cd10567">
    <property type="entry name" value="SWIB-MDM2_like"/>
    <property type="match status" value="1"/>
</dbReference>
<dbReference type="PROSITE" id="PS01359">
    <property type="entry name" value="ZF_PHD_1"/>
    <property type="match status" value="1"/>
</dbReference>
<feature type="compositionally biased region" description="Polar residues" evidence="6">
    <location>
        <begin position="1263"/>
        <end position="1277"/>
    </location>
</feature>
<dbReference type="SMART" id="SM00444">
    <property type="entry name" value="GYF"/>
    <property type="match status" value="1"/>
</dbReference>
<dbReference type="InterPro" id="IPR019786">
    <property type="entry name" value="Zinc_finger_PHD-type_CS"/>
</dbReference>
<evidence type="ECO:0000256" key="5">
    <source>
        <dbReference type="PROSITE-ProRule" id="PRU00723"/>
    </source>
</evidence>
<sequence>MNVDEIDNEAKFPETNSEAADGGGMIGKTMGEEDREMKKDLLEEENVSDTEEGDAAVNAKEIKETVENEVKNEADATKQVEVKEEADGAGTVEGNTEEDGTVNAEESEVANETDVRKGEVDVTDMKEGAGGVGMTINTMGLGDKVEEKEVAEENVAGTVEGNTEAYGAVNADETMEAEETKVTNEADVMKGNVNVEEVTEEADGARVVDMTMGAEDKEEEQEENVAGMMEGNAEADGAVNVEETMEAEETEVANEEDVMKEEVEVKEEVDGAGKTLGAEYKEGEEEENVAGMVEGNAEADGAFNVEETMKIEEIEVANEADTMKEEVSEVKEKADEAHMAVKTMGEEDKVVAEEENVSGMMAGNAEEAMEAEETDGAVDSEEALETEEIELVNEADVMKEEVDVAEETMDADETEAAEEEIRSSTGAKRKRVRNSKATIRVPSKKKMEEDVCFICFDGGELVLCDRRGCPKAYHPSCVNRDEAFFRAKGRWNCGWHLCSICEKNAYYMCYTCTFSLCKGCIKDAVILCVRGNKGFCETCKRTVMLIEQNEQGTNDTGQVDFNDKNSWEYLFKDYWTDLKRRLSLTYDELTQAKNPWKGSEKLPAKQESPVELYDANNDRGLDSDSSAGNVEMNNSKKRKAKKRLKSRSKEGNSRSMTTSISAEGSFMDGTSEWASKELLEFVMHMRSGNKSVLSQFDVQALLLEYIKINKLRDPRRKSQIICDSRLQNLFGKPRVGHFEMLKLLESHFIVKEDSLSEDLQGSVVDTEANQLEGDGKSDALLKTGKDKRRRTRKKGDTRGLQSNIDDYGAVDIHNINLIYLRRSLVEYLIEDKENFHDKVVGSFVRIRISGSGQKHDLYRLVQVVGTCTAAEPYKVGKRMTDIMLEILNLNKTEVISSDIISNQEFTEDECKRLRQSIKCGLINRLTVGDIQEKAMALQAVRVKDWLETEINRLSHLRDRASEKGRRKELRECVEKLQILKSPEERQRRLEEIPEIHADPNMDPSYESEEDEDKMDGKREESYLRPRSSGFGRGGNEPNSPRKGGSAMNDSWSSTRNYRNVNREFSRNISSKGFSNKGDDVASASEMSNDISWHQGRDRESQHLSNSWEKQKISSTLETGPRNAQPVVISESFSAAVSEAASPSTGAAQPAAKLNETEKIWHYKDPAGKVQGPFSIVQLRKWSNTGYFPADLRIWRTTENPDDSILLTDALAGKIHKEPSLMEKSFPRAQMVHDSHHSSLYSGKLNATLTQGIEGQVGGKSKFDQSSGSWSPHATLGSSGEPAAGSLRFKDNLTSSVGKSASLSVEVSTNSADGCGSDYGTRSEATNLPSPTPQTNPSATKGQGFESKWSPGNVPSAGSVLGANTLAEGCGRLQTPALVLSDSMVQGSENDSSISGVTSTPQSQKGMLSSSGMHPQVTLAAPVLADGSTNAGVDSKTTANIQDLIQSMVSRSSHIHAQGWGSGLVPIPEMGPSTKIHGSEPQAWGSAPTRVEPNNLATIPAQPPAPGHLGNTSSSVQNSASFNTGNLTGSFPMPGFPVMTTPETWRPPAPGNQSMQPPTPPSLPWGMGVADNRSVVPRMAPENQNAGWGVMPGNPNMSWGGAVPTNANINWTPNQGPAATNVNQGWVAPGQGTAPVNMIPGWMAPGQGAFNANPGWVVPGQGTPSGNANPGWAVPGQGTPSGNANPGWAASTGNSGMWGTDQRHNGDRLQNQGDQGSHGGDSGYGAVKHWNRQSSFSSGGGGSSRPPFQGHRVCKYHENGHCKKGASCDYMHT</sequence>
<feature type="region of interest" description="Disordered" evidence="6">
    <location>
        <begin position="1299"/>
        <end position="1351"/>
    </location>
</feature>
<evidence type="ECO:0000259" key="9">
    <source>
        <dbReference type="PROSITE" id="PS50829"/>
    </source>
</evidence>
<feature type="region of interest" description="Disordered" evidence="6">
    <location>
        <begin position="1068"/>
        <end position="1123"/>
    </location>
</feature>
<dbReference type="FunFam" id="3.90.70.200:FF:000002">
    <property type="entry name" value="Zinc finger CCCH domain-containing protein 19"/>
    <property type="match status" value="1"/>
</dbReference>
<feature type="compositionally biased region" description="Polar residues" evidence="6">
    <location>
        <begin position="1322"/>
        <end position="1340"/>
    </location>
</feature>
<feature type="zinc finger region" description="C3H1-type" evidence="5">
    <location>
        <begin position="1747"/>
        <end position="1772"/>
    </location>
</feature>
<keyword evidence="3 5" id="KW-0862">Zinc</keyword>
<dbReference type="InterPro" id="IPR036128">
    <property type="entry name" value="Plus3-like_sf"/>
</dbReference>
<dbReference type="GO" id="GO:0003677">
    <property type="term" value="F:DNA binding"/>
    <property type="evidence" value="ECO:0007669"/>
    <property type="project" value="UniProtKB-KW"/>
</dbReference>
<dbReference type="PROSITE" id="PS50103">
    <property type="entry name" value="ZF_C3H1"/>
    <property type="match status" value="1"/>
</dbReference>
<gene>
    <name evidence="12" type="ORF">O6P43_031598</name>
</gene>
<keyword evidence="4" id="KW-0238">DNA-binding</keyword>
<dbReference type="InterPro" id="IPR003169">
    <property type="entry name" value="GYF"/>
</dbReference>
<dbReference type="PROSITE" id="PS50016">
    <property type="entry name" value="ZF_PHD_2"/>
    <property type="match status" value="1"/>
</dbReference>
<dbReference type="SUPFAM" id="SSF47592">
    <property type="entry name" value="SWIB/MDM2 domain"/>
    <property type="match status" value="1"/>
</dbReference>
<comment type="caution">
    <text evidence="12">The sequence shown here is derived from an EMBL/GenBank/DDBJ whole genome shotgun (WGS) entry which is preliminary data.</text>
</comment>
<evidence type="ECO:0000259" key="11">
    <source>
        <dbReference type="PROSITE" id="PS51925"/>
    </source>
</evidence>
<dbReference type="FunFam" id="3.30.40.10:FF:000303">
    <property type="entry name" value="Zinc finger CCCH domain-containing protein 19"/>
    <property type="match status" value="1"/>
</dbReference>
<dbReference type="CDD" id="cd19757">
    <property type="entry name" value="Bbox1"/>
    <property type="match status" value="1"/>
</dbReference>
<feature type="compositionally biased region" description="Acidic residues" evidence="6">
    <location>
        <begin position="95"/>
        <end position="111"/>
    </location>
</feature>
<feature type="region of interest" description="Disordered" evidence="6">
    <location>
        <begin position="614"/>
        <end position="661"/>
    </location>
</feature>
<dbReference type="InterPro" id="IPR003121">
    <property type="entry name" value="SWIB_MDM2_domain"/>
</dbReference>
<evidence type="ECO:0000256" key="6">
    <source>
        <dbReference type="SAM" id="MobiDB-lite"/>
    </source>
</evidence>
<feature type="region of interest" description="Disordered" evidence="6">
    <location>
        <begin position="1255"/>
        <end position="1282"/>
    </location>
</feature>
<organism evidence="12 13">
    <name type="scientific">Quillaja saponaria</name>
    <name type="common">Soap bark tree</name>
    <dbReference type="NCBI Taxonomy" id="32244"/>
    <lineage>
        <taxon>Eukaryota</taxon>
        <taxon>Viridiplantae</taxon>
        <taxon>Streptophyta</taxon>
        <taxon>Embryophyta</taxon>
        <taxon>Tracheophyta</taxon>
        <taxon>Spermatophyta</taxon>
        <taxon>Magnoliopsida</taxon>
        <taxon>eudicotyledons</taxon>
        <taxon>Gunneridae</taxon>
        <taxon>Pentapetalae</taxon>
        <taxon>rosids</taxon>
        <taxon>fabids</taxon>
        <taxon>Fabales</taxon>
        <taxon>Quillajaceae</taxon>
        <taxon>Quillaja</taxon>
    </lineage>
</organism>
<feature type="compositionally biased region" description="Polar residues" evidence="6">
    <location>
        <begin position="623"/>
        <end position="633"/>
    </location>
</feature>
<evidence type="ECO:0000259" key="8">
    <source>
        <dbReference type="PROSITE" id="PS50103"/>
    </source>
</evidence>
<dbReference type="Pfam" id="PF25980">
    <property type="entry name" value="NERD_plant"/>
    <property type="match status" value="1"/>
</dbReference>
<feature type="compositionally biased region" description="Acidic residues" evidence="6">
    <location>
        <begin position="407"/>
        <end position="418"/>
    </location>
</feature>
<dbReference type="InterPro" id="IPR035445">
    <property type="entry name" value="GYF-like_dom_sf"/>
</dbReference>
<feature type="compositionally biased region" description="Basic residues" evidence="6">
    <location>
        <begin position="785"/>
        <end position="795"/>
    </location>
</feature>
<dbReference type="InterPro" id="IPR001965">
    <property type="entry name" value="Znf_PHD"/>
</dbReference>
<feature type="domain" description="C3H1-type" evidence="8">
    <location>
        <begin position="1747"/>
        <end position="1772"/>
    </location>
</feature>
<feature type="domain" description="Plus3" evidence="10">
    <location>
        <begin position="809"/>
        <end position="942"/>
    </location>
</feature>
<evidence type="ECO:0000313" key="12">
    <source>
        <dbReference type="EMBL" id="KAJ7946707.1"/>
    </source>
</evidence>
<dbReference type="InterPro" id="IPR019835">
    <property type="entry name" value="SWIB_domain"/>
</dbReference>
<feature type="domain" description="PHD-type" evidence="7">
    <location>
        <begin position="449"/>
        <end position="515"/>
    </location>
</feature>
<feature type="region of interest" description="Disordered" evidence="6">
    <location>
        <begin position="407"/>
        <end position="429"/>
    </location>
</feature>
<keyword evidence="1 5" id="KW-0479">Metal-binding</keyword>
<name>A0AAD7P949_QUISA</name>
<dbReference type="Pfam" id="PF02201">
    <property type="entry name" value="SWIB"/>
    <property type="match status" value="1"/>
</dbReference>
<evidence type="ECO:0000256" key="4">
    <source>
        <dbReference type="ARBA" id="ARBA00023125"/>
    </source>
</evidence>
<dbReference type="KEGG" id="qsa:O6P43_031598"/>
<dbReference type="CDD" id="cd00072">
    <property type="entry name" value="GYF"/>
    <property type="match status" value="1"/>
</dbReference>
<dbReference type="PROSITE" id="PS51925">
    <property type="entry name" value="SWIB_MDM2"/>
    <property type="match status" value="1"/>
</dbReference>
<dbReference type="InterPro" id="IPR058668">
    <property type="entry name" value="NERD_dom"/>
</dbReference>
<feature type="compositionally biased region" description="Polar residues" evidence="6">
    <location>
        <begin position="1102"/>
        <end position="1117"/>
    </location>
</feature>
<dbReference type="Gene3D" id="3.30.40.10">
    <property type="entry name" value="Zinc/RING finger domain, C3HC4 (zinc finger)"/>
    <property type="match status" value="1"/>
</dbReference>
<evidence type="ECO:0000256" key="1">
    <source>
        <dbReference type="ARBA" id="ARBA00022723"/>
    </source>
</evidence>
<feature type="compositionally biased region" description="Polar residues" evidence="6">
    <location>
        <begin position="1299"/>
        <end position="1311"/>
    </location>
</feature>
<feature type="compositionally biased region" description="Basic and acidic residues" evidence="6">
    <location>
        <begin position="990"/>
        <end position="999"/>
    </location>
</feature>
<feature type="domain" description="GYF" evidence="9">
    <location>
        <begin position="1157"/>
        <end position="1211"/>
    </location>
</feature>
<dbReference type="InterPro" id="IPR036885">
    <property type="entry name" value="SWIB_MDM2_dom_sf"/>
</dbReference>
<feature type="region of interest" description="Disordered" evidence="6">
    <location>
        <begin position="990"/>
        <end position="1054"/>
    </location>
</feature>
<evidence type="ECO:0000259" key="10">
    <source>
        <dbReference type="PROSITE" id="PS51360"/>
    </source>
</evidence>
<dbReference type="Proteomes" id="UP001163823">
    <property type="component" value="Chromosome 13"/>
</dbReference>
<dbReference type="SUPFAM" id="SSF159042">
    <property type="entry name" value="Plus3-like"/>
    <property type="match status" value="1"/>
</dbReference>
<dbReference type="CDD" id="cd15568">
    <property type="entry name" value="PHD5_NSD"/>
    <property type="match status" value="1"/>
</dbReference>
<dbReference type="Gene3D" id="1.10.245.10">
    <property type="entry name" value="SWIB/MDM2 domain"/>
    <property type="match status" value="1"/>
</dbReference>
<dbReference type="Gene3D" id="3.90.70.200">
    <property type="entry name" value="Plus-3 domain"/>
    <property type="match status" value="1"/>
</dbReference>
<feature type="compositionally biased region" description="Basic and acidic residues" evidence="6">
    <location>
        <begin position="30"/>
        <end position="41"/>
    </location>
</feature>
<feature type="region of interest" description="Disordered" evidence="6">
    <location>
        <begin position="1"/>
        <end position="119"/>
    </location>
</feature>
<evidence type="ECO:0000256" key="2">
    <source>
        <dbReference type="ARBA" id="ARBA00022771"/>
    </source>
</evidence>
<feature type="compositionally biased region" description="Basic residues" evidence="6">
    <location>
        <begin position="635"/>
        <end position="646"/>
    </location>
</feature>
<proteinExistence type="predicted"/>
<evidence type="ECO:0000313" key="13">
    <source>
        <dbReference type="Proteomes" id="UP001163823"/>
    </source>
</evidence>
<dbReference type="PANTHER" id="PTHR46695">
    <property type="entry name" value="ZINC FINGER CCCH DOMAIN-CONTAINING PROTEIN 44-RELATED"/>
    <property type="match status" value="1"/>
</dbReference>
<keyword evidence="2 5" id="KW-0863">Zinc-finger</keyword>